<evidence type="ECO:0000256" key="7">
    <source>
        <dbReference type="ARBA" id="ARBA00048830"/>
    </source>
</evidence>
<reference evidence="12 13" key="1">
    <citation type="submission" date="2020-06" db="EMBL/GenBank/DDBJ databases">
        <authorList>
            <consortium name="Wellcome Sanger Institute Data Sharing"/>
        </authorList>
    </citation>
    <scope>NUCLEOTIDE SEQUENCE [LARGE SCALE GENOMIC DNA]</scope>
</reference>
<evidence type="ECO:0000256" key="2">
    <source>
        <dbReference type="ARBA" id="ARBA00008593"/>
    </source>
</evidence>
<reference evidence="12" key="2">
    <citation type="submission" date="2025-08" db="UniProtKB">
        <authorList>
            <consortium name="Ensembl"/>
        </authorList>
    </citation>
    <scope>IDENTIFICATION</scope>
</reference>
<comment type="catalytic activity">
    <reaction evidence="7">
        <text>RNA(n) + ATP = RNA(n)-3'-adenine ribonucleotide + diphosphate</text>
        <dbReference type="Rhea" id="RHEA:11332"/>
        <dbReference type="Rhea" id="RHEA-COMP:14527"/>
        <dbReference type="Rhea" id="RHEA-COMP:17347"/>
        <dbReference type="ChEBI" id="CHEBI:30616"/>
        <dbReference type="ChEBI" id="CHEBI:33019"/>
        <dbReference type="ChEBI" id="CHEBI:140395"/>
        <dbReference type="ChEBI" id="CHEBI:173115"/>
        <dbReference type="EC" id="2.7.7.19"/>
    </reaction>
</comment>
<feature type="region of interest" description="Disordered" evidence="9">
    <location>
        <begin position="437"/>
        <end position="527"/>
    </location>
</feature>
<dbReference type="PANTHER" id="PTHR23092">
    <property type="entry name" value="POLY(A) RNA POLYMERASE"/>
    <property type="match status" value="1"/>
</dbReference>
<dbReference type="SUPFAM" id="SSF81301">
    <property type="entry name" value="Nucleotidyltransferase"/>
    <property type="match status" value="1"/>
</dbReference>
<keyword evidence="4" id="KW-0808">Transferase</keyword>
<proteinExistence type="inferred from homology"/>
<dbReference type="FunFam" id="3.30.460.10:FF:000006">
    <property type="entry name" value="non-canonical poly(A) RNA polymerase PAPD5"/>
    <property type="match status" value="1"/>
</dbReference>
<dbReference type="GO" id="GO:0070568">
    <property type="term" value="F:guanylyltransferase activity"/>
    <property type="evidence" value="ECO:0007669"/>
    <property type="project" value="UniProtKB-ARBA"/>
</dbReference>
<dbReference type="Proteomes" id="UP000694580">
    <property type="component" value="Chromosome 16"/>
</dbReference>
<protein>
    <recommendedName>
        <fullName evidence="3">polynucleotide adenylyltransferase</fullName>
        <ecNumber evidence="3">2.7.7.19</ecNumber>
    </recommendedName>
    <alternativeName>
        <fullName evidence="8">Terminal guanylyltransferase</fullName>
    </alternativeName>
</protein>
<dbReference type="SUPFAM" id="SSF81631">
    <property type="entry name" value="PAP/OAS1 substrate-binding domain"/>
    <property type="match status" value="1"/>
</dbReference>
<dbReference type="Gene3D" id="3.30.460.10">
    <property type="entry name" value="Beta Polymerase, domain 2"/>
    <property type="match status" value="1"/>
</dbReference>
<feature type="compositionally biased region" description="Low complexity" evidence="9">
    <location>
        <begin position="447"/>
        <end position="475"/>
    </location>
</feature>
<dbReference type="Pfam" id="PF22600">
    <property type="entry name" value="MTPAP-like_central"/>
    <property type="match status" value="1"/>
</dbReference>
<feature type="compositionally biased region" description="Low complexity" evidence="9">
    <location>
        <begin position="70"/>
        <end position="79"/>
    </location>
</feature>
<feature type="domain" description="PAP-associated" evidence="10">
    <location>
        <begin position="287"/>
        <end position="347"/>
    </location>
</feature>
<evidence type="ECO:0000256" key="9">
    <source>
        <dbReference type="SAM" id="MobiDB-lite"/>
    </source>
</evidence>
<dbReference type="EC" id="2.7.7.19" evidence="3"/>
<dbReference type="Gene3D" id="1.10.1410.10">
    <property type="match status" value="1"/>
</dbReference>
<dbReference type="GO" id="GO:0043634">
    <property type="term" value="P:polyadenylation-dependent ncRNA catabolic process"/>
    <property type="evidence" value="ECO:0007669"/>
    <property type="project" value="TreeGrafter"/>
</dbReference>
<keyword evidence="5" id="KW-0479">Metal-binding</keyword>
<keyword evidence="6" id="KW-0460">Magnesium</keyword>
<accession>A0AAY4EYA4</accession>
<dbReference type="AlphaFoldDB" id="A0AAY4EYA4"/>
<keyword evidence="13" id="KW-1185">Reference proteome</keyword>
<dbReference type="GO" id="GO:0005730">
    <property type="term" value="C:nucleolus"/>
    <property type="evidence" value="ECO:0007669"/>
    <property type="project" value="TreeGrafter"/>
</dbReference>
<evidence type="ECO:0000256" key="8">
    <source>
        <dbReference type="ARBA" id="ARBA00082009"/>
    </source>
</evidence>
<dbReference type="InterPro" id="IPR043519">
    <property type="entry name" value="NT_sf"/>
</dbReference>
<dbReference type="GO" id="GO:1905870">
    <property type="term" value="P:positive regulation of 3'-UTR-mediated mRNA stabilization"/>
    <property type="evidence" value="ECO:0007669"/>
    <property type="project" value="UniProtKB-ARBA"/>
</dbReference>
<evidence type="ECO:0000256" key="3">
    <source>
        <dbReference type="ARBA" id="ARBA00012388"/>
    </source>
</evidence>
<dbReference type="PANTHER" id="PTHR23092:SF51">
    <property type="entry name" value="TERMINAL NUCLEOTIDYLTRANSFERASE 4B"/>
    <property type="match status" value="1"/>
</dbReference>
<dbReference type="Pfam" id="PF03828">
    <property type="entry name" value="PAP_assoc"/>
    <property type="match status" value="1"/>
</dbReference>
<dbReference type="GO" id="GO:0046872">
    <property type="term" value="F:metal ion binding"/>
    <property type="evidence" value="ECO:0007669"/>
    <property type="project" value="UniProtKB-KW"/>
</dbReference>
<organism evidence="12 13">
    <name type="scientific">Denticeps clupeoides</name>
    <name type="common">denticle herring</name>
    <dbReference type="NCBI Taxonomy" id="299321"/>
    <lineage>
        <taxon>Eukaryota</taxon>
        <taxon>Metazoa</taxon>
        <taxon>Chordata</taxon>
        <taxon>Craniata</taxon>
        <taxon>Vertebrata</taxon>
        <taxon>Euteleostomi</taxon>
        <taxon>Actinopterygii</taxon>
        <taxon>Neopterygii</taxon>
        <taxon>Teleostei</taxon>
        <taxon>Clupei</taxon>
        <taxon>Clupeiformes</taxon>
        <taxon>Denticipitoidei</taxon>
        <taxon>Denticipitidae</taxon>
        <taxon>Denticeps</taxon>
    </lineage>
</organism>
<evidence type="ECO:0000313" key="12">
    <source>
        <dbReference type="Ensembl" id="ENSDCDP00010062413.1"/>
    </source>
</evidence>
<name>A0AAY4EYA4_9TELE</name>
<sequence>MQIWETTLGVGNLYFNNNYSHGPKALSNGAAANSIAAEDATPGEAARSQGMSALRADVAEQADFLPLETNNNHNNRAAAGRGGGAGAWRSTPDAAGQRKKIKTDNKASTYGYNSSLPELRASSVYTGTPWKTRNYTEGVIGLHEEILDFYEYMSPRPEEERMRLEVVDRIKRVIIEMWPSADVQVFGSFSTGLYLPTSDIDLVVFGNWEALPLWTLEAALRKKNVADESSVKVLDKATVPIIKLTDSYTEVKVDISFNVQNGVKAAELIKDYKKMHEREEGSSPNANIGVLLIEFFELYGRNFNYVKTGIRIKDGGSYVAKDEVQKSMLDGYRPSMLYIEDPLQPGNDVGRSSYGAMQVRVAFNNAYMELSHAVSPIAKYYPNNESESILGRIIRVTQEVAEYRDWISKLWGSEPALNGNDVTLESQQLDECNNNLSEEVSPHTRTSPKTFTPPSFPSSSPSSSPSPSSTVSSSSDADSDGTPCKTVKQVPARSSSTHRENTDRVATNHKAQSHSANTPSSNSKGSKVRIKHFWSLDAFFVVLY</sequence>
<dbReference type="InterPro" id="IPR002058">
    <property type="entry name" value="PAP_assoc"/>
</dbReference>
<evidence type="ECO:0000259" key="10">
    <source>
        <dbReference type="Pfam" id="PF03828"/>
    </source>
</evidence>
<comment type="similarity">
    <text evidence="2">Belongs to the DNA polymerase type-B-like family.</text>
</comment>
<evidence type="ECO:0000256" key="1">
    <source>
        <dbReference type="ARBA" id="ARBA00001936"/>
    </source>
</evidence>
<dbReference type="InterPro" id="IPR054708">
    <property type="entry name" value="MTPAP-like_central"/>
</dbReference>
<evidence type="ECO:0000256" key="4">
    <source>
        <dbReference type="ARBA" id="ARBA00022679"/>
    </source>
</evidence>
<feature type="region of interest" description="Disordered" evidence="9">
    <location>
        <begin position="68"/>
        <end position="102"/>
    </location>
</feature>
<evidence type="ECO:0000259" key="11">
    <source>
        <dbReference type="Pfam" id="PF22600"/>
    </source>
</evidence>
<dbReference type="CDD" id="cd05402">
    <property type="entry name" value="NT_PAP_TUTase"/>
    <property type="match status" value="1"/>
</dbReference>
<dbReference type="Ensembl" id="ENSDCDT00010073207.1">
    <property type="protein sequence ID" value="ENSDCDP00010062413.1"/>
    <property type="gene ID" value="ENSDCDG00010034257.1"/>
</dbReference>
<dbReference type="GeneTree" id="ENSGT00940000158301"/>
<dbReference type="GO" id="GO:0003729">
    <property type="term" value="F:mRNA binding"/>
    <property type="evidence" value="ECO:0007669"/>
    <property type="project" value="TreeGrafter"/>
</dbReference>
<comment type="cofactor">
    <cofactor evidence="1">
        <name>Mn(2+)</name>
        <dbReference type="ChEBI" id="CHEBI:29035"/>
    </cofactor>
</comment>
<dbReference type="GO" id="GO:1990817">
    <property type="term" value="F:poly(A) RNA polymerase activity"/>
    <property type="evidence" value="ECO:0007669"/>
    <property type="project" value="UniProtKB-EC"/>
</dbReference>
<evidence type="ECO:0000256" key="6">
    <source>
        <dbReference type="ARBA" id="ARBA00022842"/>
    </source>
</evidence>
<reference evidence="12" key="3">
    <citation type="submission" date="2025-09" db="UniProtKB">
        <authorList>
            <consortium name="Ensembl"/>
        </authorList>
    </citation>
    <scope>IDENTIFICATION</scope>
</reference>
<dbReference type="InterPro" id="IPR045862">
    <property type="entry name" value="Trf4-like"/>
</dbReference>
<dbReference type="GO" id="GO:0031499">
    <property type="term" value="C:TRAMP complex"/>
    <property type="evidence" value="ECO:0007669"/>
    <property type="project" value="TreeGrafter"/>
</dbReference>
<feature type="compositionally biased region" description="Polar residues" evidence="9">
    <location>
        <begin position="509"/>
        <end position="525"/>
    </location>
</feature>
<dbReference type="GO" id="GO:0031123">
    <property type="term" value="P:RNA 3'-end processing"/>
    <property type="evidence" value="ECO:0007669"/>
    <property type="project" value="TreeGrafter"/>
</dbReference>
<dbReference type="GO" id="GO:0060212">
    <property type="term" value="P:negative regulation of nuclear-transcribed mRNA poly(A) tail shortening"/>
    <property type="evidence" value="ECO:0007669"/>
    <property type="project" value="UniProtKB-ARBA"/>
</dbReference>
<evidence type="ECO:0000313" key="13">
    <source>
        <dbReference type="Proteomes" id="UP000694580"/>
    </source>
</evidence>
<feature type="domain" description="Poly(A) RNA polymerase mitochondrial-like central palm" evidence="11">
    <location>
        <begin position="142"/>
        <end position="273"/>
    </location>
</feature>
<gene>
    <name evidence="12" type="primary">TENT4B</name>
</gene>
<evidence type="ECO:0000256" key="5">
    <source>
        <dbReference type="ARBA" id="ARBA00022723"/>
    </source>
</evidence>